<evidence type="ECO:0000259" key="3">
    <source>
        <dbReference type="PROSITE" id="PS50102"/>
    </source>
</evidence>
<feature type="region of interest" description="Disordered" evidence="2">
    <location>
        <begin position="1"/>
        <end position="31"/>
    </location>
</feature>
<evidence type="ECO:0000256" key="1">
    <source>
        <dbReference type="PROSITE-ProRule" id="PRU00176"/>
    </source>
</evidence>
<proteinExistence type="predicted"/>
<dbReference type="InterPro" id="IPR012677">
    <property type="entry name" value="Nucleotide-bd_a/b_plait_sf"/>
</dbReference>
<dbReference type="CDD" id="cd00590">
    <property type="entry name" value="RRM_SF"/>
    <property type="match status" value="1"/>
</dbReference>
<sequence length="159" mass="18451">MDSLYDSVPNRPPVWKNKRLRRPSSPEEEAKRKAVQEFWTKTYKGPRSLWVGNLSPSVNSEMIERAFRPKSVLGVVLHMHPDPRENGEGKTYHHARVHFRHPIWAYKALQNNGNILEGRPMLVTPFLTKMPHYRKNVLCDEPEGEESGMEPEPTLIVDE</sequence>
<dbReference type="InterPro" id="IPR000504">
    <property type="entry name" value="RRM_dom"/>
</dbReference>
<feature type="domain" description="RRM" evidence="3">
    <location>
        <begin position="47"/>
        <end position="128"/>
    </location>
</feature>
<protein>
    <recommendedName>
        <fullName evidence="3">RRM domain-containing protein</fullName>
    </recommendedName>
</protein>
<dbReference type="SMART" id="SM00360">
    <property type="entry name" value="RRM"/>
    <property type="match status" value="1"/>
</dbReference>
<name>A0AAW0GZT3_9APHY</name>
<dbReference type="SUPFAM" id="SSF54928">
    <property type="entry name" value="RNA-binding domain, RBD"/>
    <property type="match status" value="1"/>
</dbReference>
<dbReference type="InterPro" id="IPR035979">
    <property type="entry name" value="RBD_domain_sf"/>
</dbReference>
<dbReference type="Gene3D" id="3.30.70.330">
    <property type="match status" value="1"/>
</dbReference>
<evidence type="ECO:0000313" key="5">
    <source>
        <dbReference type="Proteomes" id="UP001385951"/>
    </source>
</evidence>
<keyword evidence="5" id="KW-1185">Reference proteome</keyword>
<dbReference type="GO" id="GO:0003723">
    <property type="term" value="F:RNA binding"/>
    <property type="evidence" value="ECO:0007669"/>
    <property type="project" value="UniProtKB-UniRule"/>
</dbReference>
<gene>
    <name evidence="4" type="ORF">QCA50_000270</name>
</gene>
<keyword evidence="1" id="KW-0694">RNA-binding</keyword>
<dbReference type="PROSITE" id="PS50102">
    <property type="entry name" value="RRM"/>
    <property type="match status" value="1"/>
</dbReference>
<organism evidence="4 5">
    <name type="scientific">Cerrena zonata</name>
    <dbReference type="NCBI Taxonomy" id="2478898"/>
    <lineage>
        <taxon>Eukaryota</taxon>
        <taxon>Fungi</taxon>
        <taxon>Dikarya</taxon>
        <taxon>Basidiomycota</taxon>
        <taxon>Agaricomycotina</taxon>
        <taxon>Agaricomycetes</taxon>
        <taxon>Polyporales</taxon>
        <taxon>Cerrenaceae</taxon>
        <taxon>Cerrena</taxon>
    </lineage>
</organism>
<evidence type="ECO:0000313" key="4">
    <source>
        <dbReference type="EMBL" id="KAK7695634.1"/>
    </source>
</evidence>
<dbReference type="AlphaFoldDB" id="A0AAW0GZT3"/>
<reference evidence="4 5" key="1">
    <citation type="submission" date="2022-09" db="EMBL/GenBank/DDBJ databases">
        <authorList>
            <person name="Palmer J.M."/>
        </authorList>
    </citation>
    <scope>NUCLEOTIDE SEQUENCE [LARGE SCALE GENOMIC DNA]</scope>
    <source>
        <strain evidence="4 5">DSM 7382</strain>
    </source>
</reference>
<evidence type="ECO:0000256" key="2">
    <source>
        <dbReference type="SAM" id="MobiDB-lite"/>
    </source>
</evidence>
<comment type="caution">
    <text evidence="4">The sequence shown here is derived from an EMBL/GenBank/DDBJ whole genome shotgun (WGS) entry which is preliminary data.</text>
</comment>
<dbReference type="EMBL" id="JASBNA010000001">
    <property type="protein sequence ID" value="KAK7695634.1"/>
    <property type="molecule type" value="Genomic_DNA"/>
</dbReference>
<accession>A0AAW0GZT3</accession>
<dbReference type="Proteomes" id="UP001385951">
    <property type="component" value="Unassembled WGS sequence"/>
</dbReference>